<protein>
    <recommendedName>
        <fullName evidence="3">Encoded protein</fullName>
    </recommendedName>
</protein>
<proteinExistence type="predicted"/>
<dbReference type="EMBL" id="MU069605">
    <property type="protein sequence ID" value="KAF5837738.1"/>
    <property type="molecule type" value="Genomic_DNA"/>
</dbReference>
<reference evidence="1" key="1">
    <citation type="submission" date="2017-08" db="EMBL/GenBank/DDBJ databases">
        <authorList>
            <person name="Polle J.E."/>
            <person name="Barry K."/>
            <person name="Cushman J."/>
            <person name="Schmutz J."/>
            <person name="Tran D."/>
            <person name="Hathwaick L.T."/>
            <person name="Yim W.C."/>
            <person name="Jenkins J."/>
            <person name="Mckie-Krisberg Z.M."/>
            <person name="Prochnik S."/>
            <person name="Lindquist E."/>
            <person name="Dockter R.B."/>
            <person name="Adam C."/>
            <person name="Molina H."/>
            <person name="Bunkerborg J."/>
            <person name="Jin E."/>
            <person name="Buchheim M."/>
            <person name="Magnuson J."/>
        </authorList>
    </citation>
    <scope>NUCLEOTIDE SEQUENCE</scope>
    <source>
        <strain evidence="1">CCAP 19/18</strain>
    </source>
</reference>
<evidence type="ECO:0000313" key="2">
    <source>
        <dbReference type="Proteomes" id="UP000815325"/>
    </source>
</evidence>
<comment type="caution">
    <text evidence="1">The sequence shown here is derived from an EMBL/GenBank/DDBJ whole genome shotgun (WGS) entry which is preliminary data.</text>
</comment>
<organism evidence="1 2">
    <name type="scientific">Dunaliella salina</name>
    <name type="common">Green alga</name>
    <name type="synonym">Protococcus salinus</name>
    <dbReference type="NCBI Taxonomy" id="3046"/>
    <lineage>
        <taxon>Eukaryota</taxon>
        <taxon>Viridiplantae</taxon>
        <taxon>Chlorophyta</taxon>
        <taxon>core chlorophytes</taxon>
        <taxon>Chlorophyceae</taxon>
        <taxon>CS clade</taxon>
        <taxon>Chlamydomonadales</taxon>
        <taxon>Dunaliellaceae</taxon>
        <taxon>Dunaliella</taxon>
    </lineage>
</organism>
<accession>A0ABQ7GT20</accession>
<keyword evidence="2" id="KW-1185">Reference proteome</keyword>
<name>A0ABQ7GT20_DUNSA</name>
<gene>
    <name evidence="1" type="ORF">DUNSADRAFT_3993</name>
</gene>
<evidence type="ECO:0000313" key="1">
    <source>
        <dbReference type="EMBL" id="KAF5837738.1"/>
    </source>
</evidence>
<dbReference type="Proteomes" id="UP000815325">
    <property type="component" value="Unassembled WGS sequence"/>
</dbReference>
<sequence>MRHCGFVCANPQGGARTCSRKHLDFLSCQAKHWPKLKALLIVSPAKADARQRSLELRQGNLDRHVARSFRTVVNGTEAGAPIVVSLGVGQEEASSVV</sequence>
<evidence type="ECO:0008006" key="3">
    <source>
        <dbReference type="Google" id="ProtNLM"/>
    </source>
</evidence>